<feature type="compositionally biased region" description="Basic and acidic residues" evidence="1">
    <location>
        <begin position="242"/>
        <end position="273"/>
    </location>
</feature>
<dbReference type="PROSITE" id="PS00352">
    <property type="entry name" value="CSD_1"/>
    <property type="match status" value="1"/>
</dbReference>
<dbReference type="SMART" id="SM00357">
    <property type="entry name" value="CSP"/>
    <property type="match status" value="1"/>
</dbReference>
<dbReference type="SUPFAM" id="SSF50249">
    <property type="entry name" value="Nucleic acid-binding proteins"/>
    <property type="match status" value="1"/>
</dbReference>
<proteinExistence type="evidence at transcript level"/>
<dbReference type="EMBL" id="MF375340">
    <property type="protein sequence ID" value="ATW01061.1"/>
    <property type="molecule type" value="mRNA"/>
</dbReference>
<protein>
    <submittedName>
        <fullName evidence="3">Cold shock domain protein</fullName>
    </submittedName>
</protein>
<dbReference type="InterPro" id="IPR011129">
    <property type="entry name" value="CSD"/>
</dbReference>
<feature type="compositionally biased region" description="Basic and acidic residues" evidence="1">
    <location>
        <begin position="174"/>
        <end position="184"/>
    </location>
</feature>
<dbReference type="PROSITE" id="PS51857">
    <property type="entry name" value="CSD_2"/>
    <property type="match status" value="1"/>
</dbReference>
<feature type="region of interest" description="Disordered" evidence="1">
    <location>
        <begin position="82"/>
        <end position="283"/>
    </location>
</feature>
<dbReference type="InterPro" id="IPR002059">
    <property type="entry name" value="CSP_DNA-bd"/>
</dbReference>
<dbReference type="Pfam" id="PF00313">
    <property type="entry name" value="CSD"/>
    <property type="match status" value="1"/>
</dbReference>
<evidence type="ECO:0000256" key="1">
    <source>
        <dbReference type="SAM" id="MobiDB-lite"/>
    </source>
</evidence>
<name>A0A2H4P4N6_HALDH</name>
<dbReference type="PANTHER" id="PTHR11544">
    <property type="entry name" value="COLD SHOCK DOMAIN CONTAINING PROTEINS"/>
    <property type="match status" value="1"/>
</dbReference>
<accession>A0A2H4P4N6</accession>
<reference evidence="3" key="1">
    <citation type="journal article" date="2017" name="Fish Shellfish Immunol.">
        <title>Hybridization improved bacteria resistance in abalone: Evidence from physiological and molecular responses.</title>
        <authorList>
            <person name="Liang S."/>
            <person name="Luo X."/>
            <person name="You W."/>
            <person name="Ke C."/>
        </authorList>
    </citation>
    <scope>NUCLEOTIDE SEQUENCE</scope>
</reference>
<sequence>MSDSEQQQEEKPAVVEKKVLATRVTGTVKWFNVKSGYGFINRDDTKEDVFVHQTAIVKNNPKKYLRSVGDGEKVEFDVVEGEKGNEAASVTGPGGTFVQGSKYAADRRRYRRNWYPRGGGRGGGPRRPYYEGPEEEEEEGEPEQRPPPRRRPYWAPRRYYRAPMRGRGPPRGYQGDRDRDREGQVEGDYENGGQRMPPQRRRPFYRRFYQPPRHYYDQGMPMGPGGPGPRGPPRRRRRPAKKREGDQEGENGENKKTSDTKQSEGDSSPKDEGSSSAAADKAE</sequence>
<dbReference type="PRINTS" id="PR00050">
    <property type="entry name" value="COLDSHOCK"/>
</dbReference>
<dbReference type="AlphaFoldDB" id="A0A2H4P4N6"/>
<organism evidence="3">
    <name type="scientific">Haliotis discus hannai</name>
    <name type="common">Japanese abalone</name>
    <dbReference type="NCBI Taxonomy" id="42344"/>
    <lineage>
        <taxon>Eukaryota</taxon>
        <taxon>Metazoa</taxon>
        <taxon>Spiralia</taxon>
        <taxon>Lophotrochozoa</taxon>
        <taxon>Mollusca</taxon>
        <taxon>Gastropoda</taxon>
        <taxon>Vetigastropoda</taxon>
        <taxon>Lepetellida</taxon>
        <taxon>Haliotoidea</taxon>
        <taxon>Haliotidae</taxon>
        <taxon>Haliotis</taxon>
    </lineage>
</organism>
<dbReference type="InterPro" id="IPR050181">
    <property type="entry name" value="Cold_shock_domain"/>
</dbReference>
<dbReference type="FunFam" id="2.40.50.140:FF:000054">
    <property type="entry name" value="Nuclease-sensitive element-binding protein 1"/>
    <property type="match status" value="1"/>
</dbReference>
<feature type="compositionally biased region" description="Acidic residues" evidence="1">
    <location>
        <begin position="132"/>
        <end position="141"/>
    </location>
</feature>
<dbReference type="CDD" id="cd04458">
    <property type="entry name" value="CSP_CDS"/>
    <property type="match status" value="1"/>
</dbReference>
<evidence type="ECO:0000313" key="3">
    <source>
        <dbReference type="EMBL" id="ATW01061.1"/>
    </source>
</evidence>
<dbReference type="InterPro" id="IPR019844">
    <property type="entry name" value="CSD_CS"/>
</dbReference>
<dbReference type="Gene3D" id="2.40.50.140">
    <property type="entry name" value="Nucleic acid-binding proteins"/>
    <property type="match status" value="1"/>
</dbReference>
<evidence type="ECO:0000259" key="2">
    <source>
        <dbReference type="PROSITE" id="PS51857"/>
    </source>
</evidence>
<dbReference type="InterPro" id="IPR012340">
    <property type="entry name" value="NA-bd_OB-fold"/>
</dbReference>
<gene>
    <name evidence="3" type="primary">hcsdp</name>
</gene>
<dbReference type="GO" id="GO:0003676">
    <property type="term" value="F:nucleic acid binding"/>
    <property type="evidence" value="ECO:0007669"/>
    <property type="project" value="InterPro"/>
</dbReference>
<feature type="compositionally biased region" description="Low complexity" evidence="1">
    <location>
        <begin position="153"/>
        <end position="173"/>
    </location>
</feature>
<feature type="compositionally biased region" description="Basic residues" evidence="1">
    <location>
        <begin position="232"/>
        <end position="241"/>
    </location>
</feature>
<feature type="domain" description="CSD" evidence="2">
    <location>
        <begin position="23"/>
        <end position="92"/>
    </location>
</feature>